<organism evidence="1 2">
    <name type="scientific">Arenibacter algicola</name>
    <dbReference type="NCBI Taxonomy" id="616991"/>
    <lineage>
        <taxon>Bacteria</taxon>
        <taxon>Pseudomonadati</taxon>
        <taxon>Bacteroidota</taxon>
        <taxon>Flavobacteriia</taxon>
        <taxon>Flavobacteriales</taxon>
        <taxon>Flavobacteriaceae</taxon>
        <taxon>Arenibacter</taxon>
    </lineage>
</organism>
<sequence length="222" mass="25497">MNKIFIPIFLLSSLAFGQSLEEIYIENSKGEWEIYENEKFVNQVTDTTVVYKLKNGKNPQQTLIDNAKESVSKRAEKLSQILTELEINFAELDSLTIIEQRSLNQNLPFDFAKYGAVLTKGEIRGFSYDSAKKSDGIKKIDYFATSKNETLSQAKQIIGNLILSGKTNYLDTIAKVETEMFAGPLKDLRPKTEFEILIINKHNEQQLRRIYLHETFVQIMNQ</sequence>
<name>A0A221UVR0_9FLAO</name>
<dbReference type="AlphaFoldDB" id="A0A221UVR0"/>
<dbReference type="EMBL" id="CP022515">
    <property type="protein sequence ID" value="ASO05435.1"/>
    <property type="molecule type" value="Genomic_DNA"/>
</dbReference>
<reference evidence="1 2" key="1">
    <citation type="submission" date="2017-07" db="EMBL/GenBank/DDBJ databases">
        <title>Genome Sequence of Arenibacter algicola Strain SMS7 Isolated from a culture of the Diatom Skeletonema marinoi.</title>
        <authorList>
            <person name="Topel M."/>
            <person name="Pinder M.I.M."/>
            <person name="Johansson O.N."/>
            <person name="Kourtchenko O."/>
            <person name="Godhe A."/>
            <person name="Clarke A.K."/>
        </authorList>
    </citation>
    <scope>NUCLEOTIDE SEQUENCE [LARGE SCALE GENOMIC DNA]</scope>
    <source>
        <strain evidence="1 2">SMS7</strain>
    </source>
</reference>
<dbReference type="RefSeq" id="WP_093978191.1">
    <property type="nucleotide sequence ID" value="NZ_CP022515.1"/>
</dbReference>
<evidence type="ECO:0000313" key="1">
    <source>
        <dbReference type="EMBL" id="ASO05435.1"/>
    </source>
</evidence>
<gene>
    <name evidence="1" type="ORF">AREALGSMS7_01974</name>
</gene>
<dbReference type="Proteomes" id="UP000204551">
    <property type="component" value="Chromosome"/>
</dbReference>
<evidence type="ECO:0000313" key="2">
    <source>
        <dbReference type="Proteomes" id="UP000204551"/>
    </source>
</evidence>
<proteinExistence type="predicted"/>
<accession>A0A221UVR0</accession>
<protein>
    <submittedName>
        <fullName evidence="1">Uncharacterized protein</fullName>
    </submittedName>
</protein>
<dbReference type="KEGG" id="aalg:AREALGSMS7_01974"/>